<evidence type="ECO:0000313" key="2">
    <source>
        <dbReference type="Proteomes" id="UP001163731"/>
    </source>
</evidence>
<organism evidence="1 2">
    <name type="scientific">Chryseobacterium kimseyorum</name>
    <dbReference type="NCBI Taxonomy" id="2984028"/>
    <lineage>
        <taxon>Bacteria</taxon>
        <taxon>Pseudomonadati</taxon>
        <taxon>Bacteroidota</taxon>
        <taxon>Flavobacteriia</taxon>
        <taxon>Flavobacteriales</taxon>
        <taxon>Weeksellaceae</taxon>
        <taxon>Chryseobacterium group</taxon>
        <taxon>Chryseobacterium</taxon>
    </lineage>
</organism>
<evidence type="ECO:0000313" key="1">
    <source>
        <dbReference type="EMBL" id="MCW3169711.1"/>
    </source>
</evidence>
<accession>A0ABT3I0X8</accession>
<dbReference type="SUPFAM" id="SSF49464">
    <property type="entry name" value="Carboxypeptidase regulatory domain-like"/>
    <property type="match status" value="1"/>
</dbReference>
<dbReference type="EMBL" id="JAPDHW010000010">
    <property type="protein sequence ID" value="MCW3169711.1"/>
    <property type="molecule type" value="Genomic_DNA"/>
</dbReference>
<dbReference type="RefSeq" id="WP_264750891.1">
    <property type="nucleotide sequence ID" value="NZ_JAPDHW010000010.1"/>
</dbReference>
<name>A0ABT3I0X8_9FLAO</name>
<gene>
    <name evidence="1" type="ORF">OMO38_14390</name>
</gene>
<dbReference type="Proteomes" id="UP001163731">
    <property type="component" value="Unassembled WGS sequence"/>
</dbReference>
<keyword evidence="2" id="KW-1185">Reference proteome</keyword>
<comment type="caution">
    <text evidence="1">The sequence shown here is derived from an EMBL/GenBank/DDBJ whole genome shotgun (WGS) entry which is preliminary data.</text>
</comment>
<dbReference type="Pfam" id="PF13715">
    <property type="entry name" value="CarbopepD_reg_2"/>
    <property type="match status" value="1"/>
</dbReference>
<protein>
    <submittedName>
        <fullName evidence="1">Carboxypeptidase-like regulatory domain-containing protein</fullName>
    </submittedName>
</protein>
<reference evidence="1" key="1">
    <citation type="submission" date="2022-10" db="EMBL/GenBank/DDBJ databases">
        <title>Chryseobacterium babae sp. nov. isolated from the gut of the beetle Oryctes rhinoceros, and Chryseobacterium kimseyorum sp. nov., isolated from a stick insect rearing cage.</title>
        <authorList>
            <person name="Shelomi M."/>
            <person name="Han C.-J."/>
            <person name="Chen W.-M."/>
            <person name="Chen H.-K."/>
            <person name="Liaw S.-J."/>
            <person name="Muhle E."/>
            <person name="Clermont D."/>
        </authorList>
    </citation>
    <scope>NUCLEOTIDE SEQUENCE</scope>
    <source>
        <strain evidence="1">09-1422</strain>
    </source>
</reference>
<sequence length="252" mass="29001">MKRQLLILLFFIGNLFFAQQKISGKVMSENDMVISSVLVVNISNDKKTYSDATGNFAVEGSSNDELRFVKVGYERVSKKVTDPEADLKITLIRIPEEIEEVEIINTSGDIKSDSRRLAKVDRRVELQNSIGLPKAPAVQREVVPTWKTVFSRGIPNIFQLYKMLSGDARRMRSLYKFEDASRYMNWVISRTDDDYFAELNIPKDNIKEFLGFAYLQYPISLDHIKDENITGALFEIEKAAPEYVKRLENRNK</sequence>
<proteinExistence type="predicted"/>
<dbReference type="InterPro" id="IPR008969">
    <property type="entry name" value="CarboxyPept-like_regulatory"/>
</dbReference>